<evidence type="ECO:0000256" key="10">
    <source>
        <dbReference type="RuleBase" id="RU365067"/>
    </source>
</evidence>
<keyword evidence="13" id="KW-1185">Reference proteome</keyword>
<evidence type="ECO:0000256" key="4">
    <source>
        <dbReference type="ARBA" id="ARBA00022692"/>
    </source>
</evidence>
<evidence type="ECO:0000256" key="9">
    <source>
        <dbReference type="ARBA" id="ARBA00045912"/>
    </source>
</evidence>
<comment type="similarity">
    <text evidence="3 10">Belongs to the RFT1 family.</text>
</comment>
<evidence type="ECO:0000256" key="8">
    <source>
        <dbReference type="ARBA" id="ARBA00044793"/>
    </source>
</evidence>
<dbReference type="GO" id="GO:0034203">
    <property type="term" value="P:glycolipid translocation"/>
    <property type="evidence" value="ECO:0007669"/>
    <property type="project" value="TreeGrafter"/>
</dbReference>
<dbReference type="GO" id="GO:0005789">
    <property type="term" value="C:endoplasmic reticulum membrane"/>
    <property type="evidence" value="ECO:0007669"/>
    <property type="project" value="UniProtKB-SubCell"/>
</dbReference>
<dbReference type="AlphaFoldDB" id="A0AAD5X6K2"/>
<comment type="caution">
    <text evidence="12">The sequence shown here is derived from an EMBL/GenBank/DDBJ whole genome shotgun (WGS) entry which is preliminary data.</text>
</comment>
<dbReference type="Proteomes" id="UP001212841">
    <property type="component" value="Unassembled WGS sequence"/>
</dbReference>
<feature type="transmembrane region" description="Helical" evidence="10">
    <location>
        <begin position="207"/>
        <end position="226"/>
    </location>
</feature>
<comment type="subcellular location">
    <subcellularLocation>
        <location evidence="1 10">Endoplasmic reticulum membrane</location>
        <topology evidence="1 10">Multi-pass membrane protein</topology>
    </subcellularLocation>
</comment>
<protein>
    <recommendedName>
        <fullName evidence="8 10">Man(5)GlcNAc(2)-PP-dolichol translocation protein RFT1</fullName>
    </recommendedName>
</protein>
<keyword evidence="6 10" id="KW-1133">Transmembrane helix</keyword>
<dbReference type="GO" id="GO:0006488">
    <property type="term" value="P:dolichol-linked oligosaccharide biosynthetic process"/>
    <property type="evidence" value="ECO:0007669"/>
    <property type="project" value="InterPro"/>
</dbReference>
<keyword evidence="5 10" id="KW-0256">Endoplasmic reticulum</keyword>
<dbReference type="PANTHER" id="PTHR13117:SF5">
    <property type="entry name" value="PROTEIN RFT1 HOMOLOG"/>
    <property type="match status" value="1"/>
</dbReference>
<reference evidence="12" key="1">
    <citation type="submission" date="2020-05" db="EMBL/GenBank/DDBJ databases">
        <title>Phylogenomic resolution of chytrid fungi.</title>
        <authorList>
            <person name="Stajich J.E."/>
            <person name="Amses K."/>
            <person name="Simmons R."/>
            <person name="Seto K."/>
            <person name="Myers J."/>
            <person name="Bonds A."/>
            <person name="Quandt C.A."/>
            <person name="Barry K."/>
            <person name="Liu P."/>
            <person name="Grigoriev I."/>
            <person name="Longcore J.E."/>
            <person name="James T.Y."/>
        </authorList>
    </citation>
    <scope>NUCLEOTIDE SEQUENCE</scope>
    <source>
        <strain evidence="12">JEL0318</strain>
    </source>
</reference>
<evidence type="ECO:0000256" key="1">
    <source>
        <dbReference type="ARBA" id="ARBA00004477"/>
    </source>
</evidence>
<keyword evidence="10" id="KW-0813">Transport</keyword>
<keyword evidence="7 10" id="KW-0472">Membrane</keyword>
<evidence type="ECO:0000313" key="13">
    <source>
        <dbReference type="Proteomes" id="UP001212841"/>
    </source>
</evidence>
<evidence type="ECO:0000256" key="3">
    <source>
        <dbReference type="ARBA" id="ARBA00010288"/>
    </source>
</evidence>
<evidence type="ECO:0000313" key="12">
    <source>
        <dbReference type="EMBL" id="KAJ3054217.1"/>
    </source>
</evidence>
<evidence type="ECO:0000256" key="11">
    <source>
        <dbReference type="SAM" id="MobiDB-lite"/>
    </source>
</evidence>
<organism evidence="12 13">
    <name type="scientific">Rhizophlyctis rosea</name>
    <dbReference type="NCBI Taxonomy" id="64517"/>
    <lineage>
        <taxon>Eukaryota</taxon>
        <taxon>Fungi</taxon>
        <taxon>Fungi incertae sedis</taxon>
        <taxon>Chytridiomycota</taxon>
        <taxon>Chytridiomycota incertae sedis</taxon>
        <taxon>Chytridiomycetes</taxon>
        <taxon>Rhizophlyctidales</taxon>
        <taxon>Rhizophlyctidaceae</taxon>
        <taxon>Rhizophlyctis</taxon>
    </lineage>
</organism>
<name>A0AAD5X6K2_9FUNG</name>
<dbReference type="InterPro" id="IPR007594">
    <property type="entry name" value="RFT1"/>
</dbReference>
<feature type="transmembrane region" description="Helical" evidence="10">
    <location>
        <begin position="238"/>
        <end position="255"/>
    </location>
</feature>
<feature type="region of interest" description="Disordered" evidence="11">
    <location>
        <begin position="105"/>
        <end position="125"/>
    </location>
</feature>
<evidence type="ECO:0000256" key="2">
    <source>
        <dbReference type="ARBA" id="ARBA00004922"/>
    </source>
</evidence>
<evidence type="ECO:0000256" key="6">
    <source>
        <dbReference type="ARBA" id="ARBA00022989"/>
    </source>
</evidence>
<evidence type="ECO:0000256" key="5">
    <source>
        <dbReference type="ARBA" id="ARBA00022824"/>
    </source>
</evidence>
<comment type="pathway">
    <text evidence="2">Protein modification; protein glycosylation.</text>
</comment>
<dbReference type="Pfam" id="PF04506">
    <property type="entry name" value="Rft-1"/>
    <property type="match status" value="1"/>
</dbReference>
<keyword evidence="4 10" id="KW-0812">Transmembrane</keyword>
<feature type="transmembrane region" description="Helical" evidence="10">
    <location>
        <begin position="172"/>
        <end position="195"/>
    </location>
</feature>
<comment type="caution">
    <text evidence="10">Lacks conserved residue(s) required for the propagation of feature annotation.</text>
</comment>
<feature type="transmembrane region" description="Helical" evidence="10">
    <location>
        <begin position="142"/>
        <end position="166"/>
    </location>
</feature>
<proteinExistence type="inferred from homology"/>
<sequence length="594" mass="65497">MPDSAPPHSKQGAAPANHALSSSLQGAAYLLILQFTSRIGTFVLNNLIQRRSTLAAFGQVSDLELYYSTVLFLSRENIRMALLRSSSATDSDSGDDAGEVLSEQEGVTTSIRKRRGESTSPKQYMSREQITTKSIPLGHQKLVNLSLVPFILGLLLTSLFCLYRVIFSSAPIPYLSTYFLAALIELISEPLYIIIQTNLLYNIRVKIEGLALLAKCATTLVYSYIFSPPHSTRHSVKAFALGQLVYAIVLLGAYVQSIQRPEVGRKLLRLDSGENVPLWNLFMPRKIADDKGHFYLDPYLASIAWTFTGQSALKHVLTEGDKMLLGAFQMSEEQKGAYKLVSDLGSLIARILYQPLEEMARAYFSKTLTSHGNSETKKHNFQQSISLLSTLLRAHILLGLYFVFLAPNYTTTLVQILYGTAKASTDIPSVLATYCYYVPLMGFNGIAEGFVQGVSDTRGLQKQSGYMVGFSVVFALIGYLTMVILKLGSVGLILANMINMALRSGIAYRYIKSFFLGGANGLKTVDQIVVKHDFMRQLTVSRLLPQNPAMWVGFVISCGTTYWSKAEFEARSRSGMLLHAAFGGLAGIVVSYLV</sequence>
<evidence type="ECO:0000256" key="7">
    <source>
        <dbReference type="ARBA" id="ARBA00023136"/>
    </source>
</evidence>
<dbReference type="PANTHER" id="PTHR13117">
    <property type="entry name" value="ENDOPLASMIC RETICULUM MULTISPAN TRANSMEMBRANE PROTEIN-RELATED"/>
    <property type="match status" value="1"/>
</dbReference>
<feature type="transmembrane region" description="Helical" evidence="10">
    <location>
        <begin position="465"/>
        <end position="485"/>
    </location>
</feature>
<accession>A0AAD5X6K2</accession>
<dbReference type="EMBL" id="JADGJD010000151">
    <property type="protein sequence ID" value="KAJ3054217.1"/>
    <property type="molecule type" value="Genomic_DNA"/>
</dbReference>
<feature type="transmembrane region" description="Helical" evidence="10">
    <location>
        <begin position="27"/>
        <end position="48"/>
    </location>
</feature>
<comment type="function">
    <text evidence="9 10">Intramembrane glycolipid transporter that operates in the biosynthetic pathway of dolichol-linked oligosaccharides, the glycan precursors employed in protein asparagine (N)-glycosylation. The sequential addition of sugars to dolichol pyrophosphate produces dolichol-linked oligosaccharides containing fourteen sugars, including two GlcNAcs, nine mannoses and three glucoses. Once assembled, the oligosaccharide is transferred from the lipid to nascent proteins by oligosaccharyltransferases. The assembly of dolichol-linked oligosaccharides begins on the cytosolic side of the endoplasmic reticulum membrane and finishes in its lumen. RFT1 could mediate the translocation of the cytosolically oriented intermediate DolPP-GlcNAc2Man5, produced by ALG11, into the ER lumen where dolichol-linked oligosaccharides assembly continues. However, the intramembrane lipid transporter activity could not be confirmed in vitro.</text>
</comment>
<gene>
    <name evidence="12" type="primary">RFT1</name>
    <name evidence="12" type="ORF">HK097_002386</name>
</gene>